<dbReference type="Proteomes" id="UP000664164">
    <property type="component" value="Unassembled WGS sequence"/>
</dbReference>
<protein>
    <submittedName>
        <fullName evidence="1">Uncharacterized protein</fullName>
    </submittedName>
</protein>
<keyword evidence="2" id="KW-1185">Reference proteome</keyword>
<dbReference type="Pfam" id="PF19827">
    <property type="entry name" value="DUF6308"/>
    <property type="match status" value="1"/>
</dbReference>
<sequence length="229" mass="25415">MTLPEILTSEHVNNAAALVRDYYTKVYRHDLPRTGSRFDNWAGGGDRSEIANEITADDLVAVSLLSIRFPATAAIGILETRSDDIAGLLEQIPTDRALHEVDAKDYEGFLGSDSPANKLWRLLRGTDTYRWGVGATTASKILARKRPHLIPIYDSVVAPLMGLESADGQWTRWHAALTGDRGLAERLHAIREQSEINLQISDLRIMDVVLWMHGKNLGMTVQDDAPSEQ</sequence>
<dbReference type="RefSeq" id="WP_207614383.1">
    <property type="nucleotide sequence ID" value="NZ_JAFNLL010000002.1"/>
</dbReference>
<dbReference type="AlphaFoldDB" id="A0A939HEW5"/>
<dbReference type="EMBL" id="JAFNLL010000002">
    <property type="protein sequence ID" value="MBO1266636.1"/>
    <property type="molecule type" value="Genomic_DNA"/>
</dbReference>
<reference evidence="1" key="1">
    <citation type="submission" date="2021-03" db="EMBL/GenBank/DDBJ databases">
        <title>A new species, PO-11, isolated from a karst cave deposit.</title>
        <authorList>
            <person name="Zhaoxiaoyong W."/>
        </authorList>
    </citation>
    <scope>NUCLEOTIDE SEQUENCE</scope>
    <source>
        <strain evidence="1">PO-11</strain>
    </source>
</reference>
<comment type="caution">
    <text evidence="1">The sequence shown here is derived from an EMBL/GenBank/DDBJ whole genome shotgun (WGS) entry which is preliminary data.</text>
</comment>
<name>A0A939HEW5_9MICC</name>
<gene>
    <name evidence="1" type="ORF">J1902_01340</name>
</gene>
<proteinExistence type="predicted"/>
<evidence type="ECO:0000313" key="2">
    <source>
        <dbReference type="Proteomes" id="UP000664164"/>
    </source>
</evidence>
<accession>A0A939HEW5</accession>
<evidence type="ECO:0000313" key="1">
    <source>
        <dbReference type="EMBL" id="MBO1266636.1"/>
    </source>
</evidence>
<organism evidence="1 2">
    <name type="scientific">Arthrobacter cavernae</name>
    <dbReference type="NCBI Taxonomy" id="2817681"/>
    <lineage>
        <taxon>Bacteria</taxon>
        <taxon>Bacillati</taxon>
        <taxon>Actinomycetota</taxon>
        <taxon>Actinomycetes</taxon>
        <taxon>Micrococcales</taxon>
        <taxon>Micrococcaceae</taxon>
        <taxon>Arthrobacter</taxon>
    </lineage>
</organism>
<dbReference type="InterPro" id="IPR046275">
    <property type="entry name" value="DUF6308"/>
</dbReference>